<proteinExistence type="predicted"/>
<feature type="non-terminal residue" evidence="2">
    <location>
        <position position="152"/>
    </location>
</feature>
<reference evidence="2" key="1">
    <citation type="submission" date="2020-02" db="EMBL/GenBank/DDBJ databases">
        <authorList>
            <person name="Meier V. D."/>
        </authorList>
    </citation>
    <scope>NUCLEOTIDE SEQUENCE</scope>
    <source>
        <strain evidence="2">AVDCRST_MAG38</strain>
    </source>
</reference>
<name>A0A6J4R9J3_9ACTN</name>
<feature type="region of interest" description="Disordered" evidence="1">
    <location>
        <begin position="29"/>
        <end position="78"/>
    </location>
</feature>
<sequence length="152" mass="16560">GGVRPRRDAGGAAGRLRPRALPHLRRLVRGAPARERLHPVAARGLRVPRRHPARSPPTARRRIAPRALPGPTRTRPAPCLLVGAVGRRVRRGHRLPDHARRARGRGTPPLGLPGTGGGWARAGDHRGHAEQCRGLRGDPPHDPGDRRRRPTL</sequence>
<feature type="region of interest" description="Disordered" evidence="1">
    <location>
        <begin position="1"/>
        <end position="20"/>
    </location>
</feature>
<gene>
    <name evidence="2" type="ORF">AVDCRST_MAG38-909</name>
</gene>
<dbReference type="EMBL" id="CADCVJ010000063">
    <property type="protein sequence ID" value="CAA9468009.1"/>
    <property type="molecule type" value="Genomic_DNA"/>
</dbReference>
<protein>
    <submittedName>
        <fullName evidence="2">Uncharacterized protein</fullName>
    </submittedName>
</protein>
<dbReference type="AlphaFoldDB" id="A0A6J4R9J3"/>
<feature type="region of interest" description="Disordered" evidence="1">
    <location>
        <begin position="90"/>
        <end position="152"/>
    </location>
</feature>
<organism evidence="2">
    <name type="scientific">uncultured Solirubrobacteraceae bacterium</name>
    <dbReference type="NCBI Taxonomy" id="1162706"/>
    <lineage>
        <taxon>Bacteria</taxon>
        <taxon>Bacillati</taxon>
        <taxon>Actinomycetota</taxon>
        <taxon>Thermoleophilia</taxon>
        <taxon>Solirubrobacterales</taxon>
        <taxon>Solirubrobacteraceae</taxon>
        <taxon>environmental samples</taxon>
    </lineage>
</organism>
<feature type="compositionally biased region" description="Basic and acidic residues" evidence="1">
    <location>
        <begin position="122"/>
        <end position="145"/>
    </location>
</feature>
<feature type="non-terminal residue" evidence="2">
    <location>
        <position position="1"/>
    </location>
</feature>
<evidence type="ECO:0000313" key="2">
    <source>
        <dbReference type="EMBL" id="CAA9468009.1"/>
    </source>
</evidence>
<accession>A0A6J4R9J3</accession>
<evidence type="ECO:0000256" key="1">
    <source>
        <dbReference type="SAM" id="MobiDB-lite"/>
    </source>
</evidence>
<feature type="compositionally biased region" description="Basic residues" evidence="1">
    <location>
        <begin position="46"/>
        <end position="64"/>
    </location>
</feature>